<dbReference type="EMBL" id="CP039351">
    <property type="protein sequence ID" value="QCE01448.1"/>
    <property type="molecule type" value="Genomic_DNA"/>
</dbReference>
<feature type="transmembrane region" description="Helical" evidence="3">
    <location>
        <begin position="288"/>
        <end position="315"/>
    </location>
</feature>
<evidence type="ECO:0000313" key="5">
    <source>
        <dbReference type="EMBL" id="QCE01448.1"/>
    </source>
</evidence>
<dbReference type="InterPro" id="IPR026961">
    <property type="entry name" value="PGG_dom"/>
</dbReference>
<keyword evidence="3" id="KW-1133">Transmembrane helix</keyword>
<organism evidence="5 6">
    <name type="scientific">Vigna unguiculata</name>
    <name type="common">Cowpea</name>
    <dbReference type="NCBI Taxonomy" id="3917"/>
    <lineage>
        <taxon>Eukaryota</taxon>
        <taxon>Viridiplantae</taxon>
        <taxon>Streptophyta</taxon>
        <taxon>Embryophyta</taxon>
        <taxon>Tracheophyta</taxon>
        <taxon>Spermatophyta</taxon>
        <taxon>Magnoliopsida</taxon>
        <taxon>eudicotyledons</taxon>
        <taxon>Gunneridae</taxon>
        <taxon>Pentapetalae</taxon>
        <taxon>rosids</taxon>
        <taxon>fabids</taxon>
        <taxon>Fabales</taxon>
        <taxon>Fabaceae</taxon>
        <taxon>Papilionoideae</taxon>
        <taxon>50 kb inversion clade</taxon>
        <taxon>NPAAA clade</taxon>
        <taxon>indigoferoid/millettioid clade</taxon>
        <taxon>Phaseoleae</taxon>
        <taxon>Vigna</taxon>
    </lineage>
</organism>
<feature type="region of interest" description="Disordered" evidence="2">
    <location>
        <begin position="1"/>
        <end position="32"/>
    </location>
</feature>
<name>A0A4D6MKC1_VIGUN</name>
<dbReference type="PANTHER" id="PTHR24177">
    <property type="entry name" value="CASKIN"/>
    <property type="match status" value="1"/>
</dbReference>
<accession>A0A4D6MKC1</accession>
<protein>
    <recommendedName>
        <fullName evidence="4">PGG domain-containing protein</fullName>
    </recommendedName>
</protein>
<reference evidence="5 6" key="1">
    <citation type="submission" date="2019-04" db="EMBL/GenBank/DDBJ databases">
        <title>An improved genome assembly and genetic linkage map for asparagus bean, Vigna unguiculata ssp. sesquipedialis.</title>
        <authorList>
            <person name="Xia Q."/>
            <person name="Zhang R."/>
            <person name="Dong Y."/>
        </authorList>
    </citation>
    <scope>NUCLEOTIDE SEQUENCE [LARGE SCALE GENOMIC DNA]</scope>
    <source>
        <tissue evidence="5">Leaf</tissue>
    </source>
</reference>
<keyword evidence="3" id="KW-0472">Membrane</keyword>
<dbReference type="InterPro" id="IPR036770">
    <property type="entry name" value="Ankyrin_rpt-contain_sf"/>
</dbReference>
<feature type="compositionally biased region" description="Basic and acidic residues" evidence="2">
    <location>
        <begin position="8"/>
        <end position="32"/>
    </location>
</feature>
<evidence type="ECO:0000313" key="6">
    <source>
        <dbReference type="Proteomes" id="UP000501690"/>
    </source>
</evidence>
<keyword evidence="3" id="KW-0812">Transmembrane</keyword>
<evidence type="ECO:0000256" key="3">
    <source>
        <dbReference type="SAM" id="Phobius"/>
    </source>
</evidence>
<evidence type="ECO:0000256" key="2">
    <source>
        <dbReference type="SAM" id="MobiDB-lite"/>
    </source>
</evidence>
<sequence length="324" mass="36264">MAMAGESSQKKGEENETIRKENDSESNKKKGIDKKETPFLAAARNGIVEIVCGILFQNPNSMRETNSKEENVLLVAARNRKPLVLKILKLRLRPEFWNTLSMAVDKDGKTMLHLAAEAPTQDMPSHYVTRFVPQHYQLLRDKDQKTPREIFNETHEKLRKDSGEWLKETSESCSVVAALVAAASFATATTVPGGIDDNGIPHLEENPAFNAFIFASLFGLCFSVTGLIMFLTILTSRKLPTDYRRALPLKLLLGLSSLFLSIIALLLSFCTGHSFLFTHKYKKFILPIYVASFPVTFFALDQVPLYVDLLAAILVRVPKATDEK</sequence>
<proteinExistence type="predicted"/>
<feature type="domain" description="PGG" evidence="4">
    <location>
        <begin position="164"/>
        <end position="274"/>
    </location>
</feature>
<dbReference type="AlphaFoldDB" id="A0A4D6MKC1"/>
<evidence type="ECO:0000259" key="4">
    <source>
        <dbReference type="Pfam" id="PF13962"/>
    </source>
</evidence>
<dbReference type="Pfam" id="PF13962">
    <property type="entry name" value="PGG"/>
    <property type="match status" value="1"/>
</dbReference>
<keyword evidence="6" id="KW-1185">Reference proteome</keyword>
<feature type="transmembrane region" description="Helical" evidence="3">
    <location>
        <begin position="207"/>
        <end position="231"/>
    </location>
</feature>
<comment type="subcellular location">
    <subcellularLocation>
        <location evidence="1">Cell membrane</location>
        <topology evidence="1">Peripheral membrane protein</topology>
    </subcellularLocation>
</comment>
<dbReference type="PANTHER" id="PTHR24177:SF187">
    <property type="entry name" value="ANKYRIN REPEAT PROTEIN"/>
    <property type="match status" value="1"/>
</dbReference>
<dbReference type="GO" id="GO:0005886">
    <property type="term" value="C:plasma membrane"/>
    <property type="evidence" value="ECO:0007669"/>
    <property type="project" value="UniProtKB-SubCell"/>
</dbReference>
<evidence type="ECO:0000256" key="1">
    <source>
        <dbReference type="ARBA" id="ARBA00004202"/>
    </source>
</evidence>
<dbReference type="SUPFAM" id="SSF48403">
    <property type="entry name" value="Ankyrin repeat"/>
    <property type="match status" value="1"/>
</dbReference>
<dbReference type="Proteomes" id="UP000501690">
    <property type="component" value="Linkage Group LG7"/>
</dbReference>
<feature type="transmembrane region" description="Helical" evidence="3">
    <location>
        <begin position="251"/>
        <end position="276"/>
    </location>
</feature>
<gene>
    <name evidence="5" type="ORF">DEO72_LG7g2745</name>
</gene>
<dbReference type="Gene3D" id="1.25.40.20">
    <property type="entry name" value="Ankyrin repeat-containing domain"/>
    <property type="match status" value="1"/>
</dbReference>